<proteinExistence type="predicted"/>
<keyword evidence="4" id="KW-1185">Reference proteome</keyword>
<dbReference type="Proteomes" id="UP000320176">
    <property type="component" value="Unassembled WGS sequence"/>
</dbReference>
<name>A0A5C6A5C5_9BACT</name>
<keyword evidence="3" id="KW-0378">Hydrolase</keyword>
<dbReference type="PRINTS" id="PR00111">
    <property type="entry name" value="ABHYDROLASE"/>
</dbReference>
<dbReference type="SUPFAM" id="SSF53474">
    <property type="entry name" value="alpha/beta-Hydrolases"/>
    <property type="match status" value="1"/>
</dbReference>
<gene>
    <name evidence="3" type="primary">dhaA</name>
    <name evidence="3" type="ORF">Pla52n_53290</name>
</gene>
<feature type="compositionally biased region" description="Polar residues" evidence="1">
    <location>
        <begin position="29"/>
        <end position="44"/>
    </location>
</feature>
<dbReference type="OrthoDB" id="9775557at2"/>
<evidence type="ECO:0000313" key="3">
    <source>
        <dbReference type="EMBL" id="TWT94508.1"/>
    </source>
</evidence>
<dbReference type="PRINTS" id="PR00412">
    <property type="entry name" value="EPOXHYDRLASE"/>
</dbReference>
<sequence>MNVPTDSFPYPAKRLEIDSLSMAYRDVGPTNSDPSNSGPDSQPPTLLCVHGNPTWSFYYRKVIERFSDTFRVVAVDHIGCGESDKPARGEFSYQLSDHQRNLVTLIDALDLQNVTLIAHDWGGAIGLGALTARRPRFNRMVLLNTAAFPPPYIPWRIRACRLPLLGSWAIRRWNVFARAAVTMAMSRNVMAADVASGLLAPYHDWDSRVAIDAFVRDIPTSRSHPTFQTLQQLESDLPSLADLPSLLIWGMKDWCFRPQCLERFREVWPDAQSLPIADAGHYVLEDAPQETLDAIARFIGHASQRSDPDTASTTVT</sequence>
<feature type="region of interest" description="Disordered" evidence="1">
    <location>
        <begin position="26"/>
        <end position="45"/>
    </location>
</feature>
<evidence type="ECO:0000313" key="4">
    <source>
        <dbReference type="Proteomes" id="UP000320176"/>
    </source>
</evidence>
<dbReference type="PANTHER" id="PTHR43194:SF2">
    <property type="entry name" value="PEROXISOMAL MEMBRANE PROTEIN LPX1"/>
    <property type="match status" value="1"/>
</dbReference>
<evidence type="ECO:0000259" key="2">
    <source>
        <dbReference type="Pfam" id="PF00561"/>
    </source>
</evidence>
<dbReference type="Pfam" id="PF00561">
    <property type="entry name" value="Abhydrolase_1"/>
    <property type="match status" value="1"/>
</dbReference>
<organism evidence="3 4">
    <name type="scientific">Stieleria varia</name>
    <dbReference type="NCBI Taxonomy" id="2528005"/>
    <lineage>
        <taxon>Bacteria</taxon>
        <taxon>Pseudomonadati</taxon>
        <taxon>Planctomycetota</taxon>
        <taxon>Planctomycetia</taxon>
        <taxon>Pirellulales</taxon>
        <taxon>Pirellulaceae</taxon>
        <taxon>Stieleria</taxon>
    </lineage>
</organism>
<dbReference type="EMBL" id="SJPN01000007">
    <property type="protein sequence ID" value="TWT94508.1"/>
    <property type="molecule type" value="Genomic_DNA"/>
</dbReference>
<dbReference type="RefSeq" id="WP_146522362.1">
    <property type="nucleotide sequence ID" value="NZ_CP151726.1"/>
</dbReference>
<dbReference type="GO" id="GO:0018786">
    <property type="term" value="F:haloalkane dehalogenase activity"/>
    <property type="evidence" value="ECO:0007669"/>
    <property type="project" value="UniProtKB-EC"/>
</dbReference>
<dbReference type="AlphaFoldDB" id="A0A5C6A5C5"/>
<dbReference type="InterPro" id="IPR029058">
    <property type="entry name" value="AB_hydrolase_fold"/>
</dbReference>
<dbReference type="InterPro" id="IPR000639">
    <property type="entry name" value="Epox_hydrolase-like"/>
</dbReference>
<dbReference type="InterPro" id="IPR050228">
    <property type="entry name" value="Carboxylesterase_BioH"/>
</dbReference>
<evidence type="ECO:0000256" key="1">
    <source>
        <dbReference type="SAM" id="MobiDB-lite"/>
    </source>
</evidence>
<comment type="caution">
    <text evidence="3">The sequence shown here is derived from an EMBL/GenBank/DDBJ whole genome shotgun (WGS) entry which is preliminary data.</text>
</comment>
<dbReference type="InterPro" id="IPR000073">
    <property type="entry name" value="AB_hydrolase_1"/>
</dbReference>
<feature type="domain" description="AB hydrolase-1" evidence="2">
    <location>
        <begin position="44"/>
        <end position="288"/>
    </location>
</feature>
<reference evidence="3 4" key="1">
    <citation type="submission" date="2019-02" db="EMBL/GenBank/DDBJ databases">
        <title>Deep-cultivation of Planctomycetes and their phenomic and genomic characterization uncovers novel biology.</title>
        <authorList>
            <person name="Wiegand S."/>
            <person name="Jogler M."/>
            <person name="Boedeker C."/>
            <person name="Pinto D."/>
            <person name="Vollmers J."/>
            <person name="Rivas-Marin E."/>
            <person name="Kohn T."/>
            <person name="Peeters S.H."/>
            <person name="Heuer A."/>
            <person name="Rast P."/>
            <person name="Oberbeckmann S."/>
            <person name="Bunk B."/>
            <person name="Jeske O."/>
            <person name="Meyerdierks A."/>
            <person name="Storesund J.E."/>
            <person name="Kallscheuer N."/>
            <person name="Luecker S."/>
            <person name="Lage O.M."/>
            <person name="Pohl T."/>
            <person name="Merkel B.J."/>
            <person name="Hornburger P."/>
            <person name="Mueller R.-W."/>
            <person name="Bruemmer F."/>
            <person name="Labrenz M."/>
            <person name="Spormann A.M."/>
            <person name="Op Den Camp H."/>
            <person name="Overmann J."/>
            <person name="Amann R."/>
            <person name="Jetten M.S.M."/>
            <person name="Mascher T."/>
            <person name="Medema M.H."/>
            <person name="Devos D.P."/>
            <person name="Kaster A.-K."/>
            <person name="Ovreas L."/>
            <person name="Rohde M."/>
            <person name="Galperin M.Y."/>
            <person name="Jogler C."/>
        </authorList>
    </citation>
    <scope>NUCLEOTIDE SEQUENCE [LARGE SCALE GENOMIC DNA]</scope>
    <source>
        <strain evidence="3 4">Pla52n</strain>
    </source>
</reference>
<dbReference type="Gene3D" id="3.40.50.1820">
    <property type="entry name" value="alpha/beta hydrolase"/>
    <property type="match status" value="1"/>
</dbReference>
<dbReference type="EC" id="3.8.1.5" evidence="3"/>
<dbReference type="PANTHER" id="PTHR43194">
    <property type="entry name" value="HYDROLASE ALPHA/BETA FOLD FAMILY"/>
    <property type="match status" value="1"/>
</dbReference>
<protein>
    <submittedName>
        <fullName evidence="3">Haloalkane dehalogenase</fullName>
        <ecNumber evidence="3">3.8.1.5</ecNumber>
    </submittedName>
</protein>
<accession>A0A5C6A5C5</accession>